<reference evidence="1" key="1">
    <citation type="submission" date="2025-08" db="UniProtKB">
        <authorList>
            <consortium name="Ensembl"/>
        </authorList>
    </citation>
    <scope>IDENTIFICATION</scope>
</reference>
<dbReference type="HOGENOM" id="CLU_3055756_0_0_1"/>
<protein>
    <submittedName>
        <fullName evidence="1">Uncharacterized protein</fullName>
    </submittedName>
</protein>
<sequence>ICHQNRCGNCHLEEVVEHSLCVPTCKTSSCLCEYSGEVYECRENMKSANRKHDF</sequence>
<organism evidence="1">
    <name type="scientific">Petromyzon marinus</name>
    <name type="common">Sea lamprey</name>
    <dbReference type="NCBI Taxonomy" id="7757"/>
    <lineage>
        <taxon>Eukaryota</taxon>
        <taxon>Metazoa</taxon>
        <taxon>Chordata</taxon>
        <taxon>Craniata</taxon>
        <taxon>Vertebrata</taxon>
        <taxon>Cyclostomata</taxon>
        <taxon>Hyperoartia</taxon>
        <taxon>Petromyzontiformes</taxon>
        <taxon>Petromyzontidae</taxon>
        <taxon>Petromyzon</taxon>
    </lineage>
</organism>
<dbReference type="AlphaFoldDB" id="S4RJ39"/>
<dbReference type="Ensembl" id="ENSPMAT00000005240.1">
    <property type="protein sequence ID" value="ENSPMAP00000005221.1"/>
    <property type="gene ID" value="ENSPMAG00000004771.1"/>
</dbReference>
<name>S4RJ39_PETMA</name>
<proteinExistence type="predicted"/>
<accession>S4RJ39</accession>
<reference evidence="1" key="2">
    <citation type="submission" date="2025-09" db="UniProtKB">
        <authorList>
            <consortium name="Ensembl"/>
        </authorList>
    </citation>
    <scope>IDENTIFICATION</scope>
</reference>
<evidence type="ECO:0000313" key="1">
    <source>
        <dbReference type="Ensembl" id="ENSPMAP00000005221.1"/>
    </source>
</evidence>